<sequence>LLEANSYRGPYVALSHQWGLSTLPSTTLANIEQRRQSIPLAGLTTTMRDAISIVRSMGLRYLWLDVLCIVQDSKEDWLAESAKMADVYRSAILTLAVADAEDHTEGIFRPREAHCVRPVRFEDFRMPRRERSWFDGEGALYIVPSSHQVAKGIRPRGPLDSRGWILQEQLLSPRILYYGKGEIFWDCVSTSASESSPTIQRYMEDVWIELVQNYSARTLTRPLDKLVAMEGILSSVEQIFGDVVVAGLWRHGLWRQLTWWTESMKRNVNSQSTSAKFTAPSWSW</sequence>
<reference evidence="4" key="2">
    <citation type="submission" date="2020-04" db="EMBL/GenBank/DDBJ databases">
        <authorList>
            <consortium name="NCBI Genome Project"/>
        </authorList>
    </citation>
    <scope>NUCLEOTIDE SEQUENCE</scope>
    <source>
        <strain evidence="4">CBS 304.34</strain>
    </source>
</reference>
<feature type="non-terminal residue" evidence="2">
    <location>
        <position position="1"/>
    </location>
</feature>
<name>A0A6A6YCD9_9PEZI</name>
<dbReference type="Proteomes" id="UP000504636">
    <property type="component" value="Unplaced"/>
</dbReference>
<dbReference type="Pfam" id="PF06985">
    <property type="entry name" value="HET"/>
    <property type="match status" value="1"/>
</dbReference>
<dbReference type="OrthoDB" id="2958217at2759"/>
<reference evidence="4" key="3">
    <citation type="submission" date="2025-04" db="UniProtKB">
        <authorList>
            <consortium name="RefSeq"/>
        </authorList>
    </citation>
    <scope>IDENTIFICATION</scope>
    <source>
        <strain evidence="4">CBS 304.34</strain>
    </source>
</reference>
<feature type="non-terminal residue" evidence="2">
    <location>
        <position position="284"/>
    </location>
</feature>
<evidence type="ECO:0000259" key="1">
    <source>
        <dbReference type="Pfam" id="PF06985"/>
    </source>
</evidence>
<protein>
    <submittedName>
        <fullName evidence="2 4">HET-domain-containing protein</fullName>
    </submittedName>
</protein>
<evidence type="ECO:0000313" key="4">
    <source>
        <dbReference type="RefSeq" id="XP_033572729.1"/>
    </source>
</evidence>
<evidence type="ECO:0000313" key="2">
    <source>
        <dbReference type="EMBL" id="KAF2805765.1"/>
    </source>
</evidence>
<gene>
    <name evidence="2 4" type="ORF">BDZ99DRAFT_352879</name>
</gene>
<proteinExistence type="predicted"/>
<dbReference type="AlphaFoldDB" id="A0A6A6YCD9"/>
<dbReference type="PANTHER" id="PTHR33112">
    <property type="entry name" value="DOMAIN PROTEIN, PUTATIVE-RELATED"/>
    <property type="match status" value="1"/>
</dbReference>
<dbReference type="InterPro" id="IPR010730">
    <property type="entry name" value="HET"/>
</dbReference>
<reference evidence="2 4" key="1">
    <citation type="journal article" date="2020" name="Stud. Mycol.">
        <title>101 Dothideomycetes genomes: a test case for predicting lifestyles and emergence of pathogens.</title>
        <authorList>
            <person name="Haridas S."/>
            <person name="Albert R."/>
            <person name="Binder M."/>
            <person name="Bloem J."/>
            <person name="Labutti K."/>
            <person name="Salamov A."/>
            <person name="Andreopoulos B."/>
            <person name="Baker S."/>
            <person name="Barry K."/>
            <person name="Bills G."/>
            <person name="Bluhm B."/>
            <person name="Cannon C."/>
            <person name="Castanera R."/>
            <person name="Culley D."/>
            <person name="Daum C."/>
            <person name="Ezra D."/>
            <person name="Gonzalez J."/>
            <person name="Henrissat B."/>
            <person name="Kuo A."/>
            <person name="Liang C."/>
            <person name="Lipzen A."/>
            <person name="Lutzoni F."/>
            <person name="Magnuson J."/>
            <person name="Mondo S."/>
            <person name="Nolan M."/>
            <person name="Ohm R."/>
            <person name="Pangilinan J."/>
            <person name="Park H.-J."/>
            <person name="Ramirez L."/>
            <person name="Alfaro M."/>
            <person name="Sun H."/>
            <person name="Tritt A."/>
            <person name="Yoshinaga Y."/>
            <person name="Zwiers L.-H."/>
            <person name="Turgeon B."/>
            <person name="Goodwin S."/>
            <person name="Spatafora J."/>
            <person name="Crous P."/>
            <person name="Grigoriev I."/>
        </authorList>
    </citation>
    <scope>NUCLEOTIDE SEQUENCE</scope>
    <source>
        <strain evidence="2 4">CBS 304.34</strain>
    </source>
</reference>
<dbReference type="EMBL" id="MU003709">
    <property type="protein sequence ID" value="KAF2805765.1"/>
    <property type="molecule type" value="Genomic_DNA"/>
</dbReference>
<keyword evidence="3" id="KW-1185">Reference proteome</keyword>
<feature type="domain" description="Heterokaryon incompatibility" evidence="1">
    <location>
        <begin position="11"/>
        <end position="168"/>
    </location>
</feature>
<dbReference type="RefSeq" id="XP_033572729.1">
    <property type="nucleotide sequence ID" value="XM_033714543.1"/>
</dbReference>
<evidence type="ECO:0000313" key="3">
    <source>
        <dbReference type="Proteomes" id="UP000504636"/>
    </source>
</evidence>
<dbReference type="GeneID" id="54455436"/>
<accession>A0A6A6YCD9</accession>
<dbReference type="PANTHER" id="PTHR33112:SF10">
    <property type="entry name" value="TOL"/>
    <property type="match status" value="1"/>
</dbReference>
<organism evidence="2">
    <name type="scientific">Mytilinidion resinicola</name>
    <dbReference type="NCBI Taxonomy" id="574789"/>
    <lineage>
        <taxon>Eukaryota</taxon>
        <taxon>Fungi</taxon>
        <taxon>Dikarya</taxon>
        <taxon>Ascomycota</taxon>
        <taxon>Pezizomycotina</taxon>
        <taxon>Dothideomycetes</taxon>
        <taxon>Pleosporomycetidae</taxon>
        <taxon>Mytilinidiales</taxon>
        <taxon>Mytilinidiaceae</taxon>
        <taxon>Mytilinidion</taxon>
    </lineage>
</organism>